<comment type="similarity">
    <text evidence="2">Belongs to the SNF5 family.</text>
</comment>
<dbReference type="Proteomes" id="UP000268093">
    <property type="component" value="Unassembled WGS sequence"/>
</dbReference>
<protein>
    <recommendedName>
        <fullName evidence="9">SNF5-domain-containing protein</fullName>
    </recommendedName>
</protein>
<comment type="subcellular location">
    <subcellularLocation>
        <location evidence="1">Nucleus</location>
    </subcellularLocation>
</comment>
<gene>
    <name evidence="7" type="ORF">BC936DRAFT_139325</name>
</gene>
<evidence type="ECO:0000256" key="2">
    <source>
        <dbReference type="ARBA" id="ARBA00010239"/>
    </source>
</evidence>
<dbReference type="Pfam" id="PF04855">
    <property type="entry name" value="SNF5"/>
    <property type="match status" value="2"/>
</dbReference>
<dbReference type="PANTHER" id="PTHR10019">
    <property type="entry name" value="SNF5"/>
    <property type="match status" value="1"/>
</dbReference>
<comment type="caution">
    <text evidence="7">The sequence shown here is derived from an EMBL/GenBank/DDBJ whole genome shotgun (WGS) entry which is preliminary data.</text>
</comment>
<evidence type="ECO:0000256" key="1">
    <source>
        <dbReference type="ARBA" id="ARBA00004123"/>
    </source>
</evidence>
<proteinExistence type="inferred from homology"/>
<evidence type="ECO:0000313" key="7">
    <source>
        <dbReference type="EMBL" id="RUP19387.1"/>
    </source>
</evidence>
<feature type="compositionally biased region" description="Low complexity" evidence="6">
    <location>
        <begin position="73"/>
        <end position="93"/>
    </location>
</feature>
<dbReference type="InterPro" id="IPR006939">
    <property type="entry name" value="SNF5"/>
</dbReference>
<dbReference type="GO" id="GO:0006338">
    <property type="term" value="P:chromatin remodeling"/>
    <property type="evidence" value="ECO:0007669"/>
    <property type="project" value="InterPro"/>
</dbReference>
<feature type="compositionally biased region" description="Polar residues" evidence="6">
    <location>
        <begin position="44"/>
        <end position="55"/>
    </location>
</feature>
<organism evidence="7 8">
    <name type="scientific">Jimgerdemannia flammicorona</name>
    <dbReference type="NCBI Taxonomy" id="994334"/>
    <lineage>
        <taxon>Eukaryota</taxon>
        <taxon>Fungi</taxon>
        <taxon>Fungi incertae sedis</taxon>
        <taxon>Mucoromycota</taxon>
        <taxon>Mucoromycotina</taxon>
        <taxon>Endogonomycetes</taxon>
        <taxon>Endogonales</taxon>
        <taxon>Endogonaceae</taxon>
        <taxon>Jimgerdemannia</taxon>
    </lineage>
</organism>
<dbReference type="EMBL" id="RBNI01014700">
    <property type="protein sequence ID" value="RUP19387.1"/>
    <property type="molecule type" value="Genomic_DNA"/>
</dbReference>
<reference evidence="7 8" key="1">
    <citation type="journal article" date="2018" name="New Phytol.">
        <title>Phylogenomics of Endogonaceae and evolution of mycorrhizas within Mucoromycota.</title>
        <authorList>
            <person name="Chang Y."/>
            <person name="Desiro A."/>
            <person name="Na H."/>
            <person name="Sandor L."/>
            <person name="Lipzen A."/>
            <person name="Clum A."/>
            <person name="Barry K."/>
            <person name="Grigoriev I.V."/>
            <person name="Martin F.M."/>
            <person name="Stajich J.E."/>
            <person name="Smith M.E."/>
            <person name="Bonito G."/>
            <person name="Spatafora J.W."/>
        </authorList>
    </citation>
    <scope>NUCLEOTIDE SEQUENCE [LARGE SCALE GENOMIC DNA]</scope>
    <source>
        <strain evidence="7 8">GMNB39</strain>
    </source>
</reference>
<dbReference type="GO" id="GO:0000228">
    <property type="term" value="C:nuclear chromosome"/>
    <property type="evidence" value="ECO:0007669"/>
    <property type="project" value="InterPro"/>
</dbReference>
<dbReference type="OrthoDB" id="10258327at2759"/>
<evidence type="ECO:0000256" key="6">
    <source>
        <dbReference type="SAM" id="MobiDB-lite"/>
    </source>
</evidence>
<sequence>IIPPLGDVTRLVVSPWSPPRQLKTSPFSNTRLFLTMSTQRNFSFFNATPTNPSASSRRDKHPSSATRSHHPPSHTSQHQNPFLVHPQSSASSSHHARPASFATSSHTHTLSPFLNVPSFPSNPSASTQGLFSTYASRIKEGSTALILPNSFLTGKRTRAGGDDSDDFDEFLEESDRGTPFSGAGVHDTRSRGSGGLAAALAAAGGREVGDLAPAAELKKVMRRTNHVYASELELERVAGTEEVLVPIRLDIDLDDVKLRDSFVWNMNVVDYIASIDVVRRCPEVRTFEHPHTYYLMACHDFSYPPEQIITPENFAEILCEDLELPLAKFVPVIAGSIRAQVQDFEAIHEIEVPGEDMRVVINLDLQVGKQNLRDRFEWDLSDSGGGTMAGGNAPEEFAYRLAADMGIGGEFVSIIAHSIREQLYRHKKERIDEVGRVAGNVEEGPLRSGPFCTVFSIDFYGFDEGTCDPLMTAFRSLDEAHEWAPHMETLSADGLEKLLLDKERSIRRLRRETSRYTRTRRLSPTPGRVRNAEVAALMGVPGSPGKRQKSGRYH</sequence>
<keyword evidence="4" id="KW-0804">Transcription</keyword>
<keyword evidence="5" id="KW-0539">Nucleus</keyword>
<accession>A0A433BA46</accession>
<evidence type="ECO:0008006" key="9">
    <source>
        <dbReference type="Google" id="ProtNLM"/>
    </source>
</evidence>
<keyword evidence="3" id="KW-0805">Transcription regulation</keyword>
<keyword evidence="8" id="KW-1185">Reference proteome</keyword>
<evidence type="ECO:0000256" key="5">
    <source>
        <dbReference type="ARBA" id="ARBA00023242"/>
    </source>
</evidence>
<evidence type="ECO:0000256" key="4">
    <source>
        <dbReference type="ARBA" id="ARBA00023163"/>
    </source>
</evidence>
<evidence type="ECO:0000256" key="3">
    <source>
        <dbReference type="ARBA" id="ARBA00023015"/>
    </source>
</evidence>
<feature type="region of interest" description="Disordered" evidence="6">
    <location>
        <begin position="44"/>
        <end position="104"/>
    </location>
</feature>
<evidence type="ECO:0000313" key="8">
    <source>
        <dbReference type="Proteomes" id="UP000268093"/>
    </source>
</evidence>
<feature type="non-terminal residue" evidence="7">
    <location>
        <position position="1"/>
    </location>
</feature>
<dbReference type="AlphaFoldDB" id="A0A433BA46"/>
<name>A0A433BA46_9FUNG</name>